<evidence type="ECO:0000259" key="6">
    <source>
        <dbReference type="SMART" id="SM00650"/>
    </source>
</evidence>
<evidence type="ECO:0000256" key="2">
    <source>
        <dbReference type="ARBA" id="ARBA00022679"/>
    </source>
</evidence>
<dbReference type="SUPFAM" id="SSF53335">
    <property type="entry name" value="S-adenosyl-L-methionine-dependent methyltransferases"/>
    <property type="match status" value="1"/>
</dbReference>
<feature type="binding site" evidence="5">
    <location>
        <position position="40"/>
    </location>
    <ligand>
        <name>S-adenosyl-L-methionine</name>
        <dbReference type="ChEBI" id="CHEBI:59789"/>
    </ligand>
</feature>
<evidence type="ECO:0000256" key="4">
    <source>
        <dbReference type="ARBA" id="ARBA00022884"/>
    </source>
</evidence>
<comment type="similarity">
    <text evidence="5">Belongs to the class I-like SAM-binding methyltransferase superfamily. rRNA adenine N(6)-methyltransferase family.</text>
</comment>
<proteinExistence type="inferred from homology"/>
<keyword evidence="3 5" id="KW-0949">S-adenosyl-L-methionine</keyword>
<dbReference type="EMBL" id="DSTT01000006">
    <property type="protein sequence ID" value="HFK24467.1"/>
    <property type="molecule type" value="Genomic_DNA"/>
</dbReference>
<dbReference type="AlphaFoldDB" id="A0A7C3J7F5"/>
<organism evidence="7">
    <name type="scientific">candidate division WOR-3 bacterium</name>
    <dbReference type="NCBI Taxonomy" id="2052148"/>
    <lineage>
        <taxon>Bacteria</taxon>
        <taxon>Bacteria division WOR-3</taxon>
    </lineage>
</organism>
<feature type="binding site" evidence="5">
    <location>
        <position position="13"/>
    </location>
    <ligand>
        <name>S-adenosyl-L-methionine</name>
        <dbReference type="ChEBI" id="CHEBI:59789"/>
    </ligand>
</feature>
<dbReference type="Gene3D" id="1.10.8.100">
    <property type="entry name" value="Ribosomal RNA adenine dimethylase-like, domain 2"/>
    <property type="match status" value="1"/>
</dbReference>
<dbReference type="GO" id="GO:0003723">
    <property type="term" value="F:RNA binding"/>
    <property type="evidence" value="ECO:0007669"/>
    <property type="project" value="UniProtKB-UniRule"/>
</dbReference>
<dbReference type="PANTHER" id="PTHR11727">
    <property type="entry name" value="DIMETHYLADENOSINE TRANSFERASE"/>
    <property type="match status" value="1"/>
</dbReference>
<dbReference type="PROSITE" id="PS51689">
    <property type="entry name" value="SAM_RNA_A_N6_MT"/>
    <property type="match status" value="1"/>
</dbReference>
<feature type="binding site" evidence="5">
    <location>
        <position position="15"/>
    </location>
    <ligand>
        <name>S-adenosyl-L-methionine</name>
        <dbReference type="ChEBI" id="CHEBI:59789"/>
    </ligand>
</feature>
<keyword evidence="2 5" id="KW-0808">Transferase</keyword>
<dbReference type="Pfam" id="PF00398">
    <property type="entry name" value="RrnaAD"/>
    <property type="match status" value="1"/>
</dbReference>
<feature type="binding site" evidence="5">
    <location>
        <position position="62"/>
    </location>
    <ligand>
        <name>S-adenosyl-L-methionine</name>
        <dbReference type="ChEBI" id="CHEBI:59789"/>
    </ligand>
</feature>
<dbReference type="Gene3D" id="3.40.50.150">
    <property type="entry name" value="Vaccinia Virus protein VP39"/>
    <property type="match status" value="1"/>
</dbReference>
<feature type="binding site" evidence="5">
    <location>
        <position position="101"/>
    </location>
    <ligand>
        <name>S-adenosyl-L-methionine</name>
        <dbReference type="ChEBI" id="CHEBI:59789"/>
    </ligand>
</feature>
<comment type="caution">
    <text evidence="5">Lacks conserved residue(s) required for the propagation of feature annotation.</text>
</comment>
<evidence type="ECO:0000256" key="5">
    <source>
        <dbReference type="PROSITE-ProRule" id="PRU01026"/>
    </source>
</evidence>
<keyword evidence="4 5" id="KW-0694">RNA-binding</keyword>
<dbReference type="SMART" id="SM00650">
    <property type="entry name" value="rADc"/>
    <property type="match status" value="1"/>
</dbReference>
<dbReference type="InterPro" id="IPR001737">
    <property type="entry name" value="KsgA/Erm"/>
</dbReference>
<dbReference type="InterPro" id="IPR023165">
    <property type="entry name" value="rRNA_Ade_diMease-like_C"/>
</dbReference>
<name>A0A7C3J7F5_UNCW3</name>
<gene>
    <name evidence="7" type="ORF">ENS15_07470</name>
</gene>
<protein>
    <recommendedName>
        <fullName evidence="6">Ribosomal RNA adenine methylase transferase N-terminal domain-containing protein</fullName>
    </recommendedName>
</protein>
<reference evidence="7" key="1">
    <citation type="journal article" date="2020" name="mSystems">
        <title>Genome- and Community-Level Interaction Insights into Carbon Utilization and Element Cycling Functions of Hydrothermarchaeota in Hydrothermal Sediment.</title>
        <authorList>
            <person name="Zhou Z."/>
            <person name="Liu Y."/>
            <person name="Xu W."/>
            <person name="Pan J."/>
            <person name="Luo Z.H."/>
            <person name="Li M."/>
        </authorList>
    </citation>
    <scope>NUCLEOTIDE SEQUENCE [LARGE SCALE GENOMIC DNA]</scope>
    <source>
        <strain evidence="7">SpSt-464</strain>
    </source>
</reference>
<evidence type="ECO:0000313" key="7">
    <source>
        <dbReference type="EMBL" id="HFK24467.1"/>
    </source>
</evidence>
<accession>A0A7C3J7F5</accession>
<dbReference type="InterPro" id="IPR020598">
    <property type="entry name" value="rRNA_Ade_methylase_Trfase_N"/>
</dbReference>
<sequence length="237" mass="27877">MSSSGKRVKLSQNFLTDRNVLKNIEISLPELEGKNVLEIGGGDGKISEIILSKKPDNLSILELDRVYFEILKEKFSKFENVKIFNKSCLDYKIEEDITVSSIPYSLSKDIFKKIVESESIEEGYFIVQKEFGEKITKGSFLPISMYVNIFFETENIFDIKKNSFNPPPKVDSRLLHILRKKSFEKKYDKLWDFLNFLTQNRNRNLNKFFKDLDERKIHTLSLEEILKIYADKYIHSY</sequence>
<feature type="domain" description="Ribosomal RNA adenine methylase transferase N-terminal" evidence="6">
    <location>
        <begin position="20"/>
        <end position="181"/>
    </location>
</feature>
<evidence type="ECO:0000256" key="1">
    <source>
        <dbReference type="ARBA" id="ARBA00022603"/>
    </source>
</evidence>
<keyword evidence="1 5" id="KW-0489">Methyltransferase</keyword>
<dbReference type="GO" id="GO:0000179">
    <property type="term" value="F:rRNA (adenine-N6,N6-)-dimethyltransferase activity"/>
    <property type="evidence" value="ECO:0007669"/>
    <property type="project" value="UniProtKB-UniRule"/>
</dbReference>
<comment type="caution">
    <text evidence="7">The sequence shown here is derived from an EMBL/GenBank/DDBJ whole genome shotgun (WGS) entry which is preliminary data.</text>
</comment>
<dbReference type="PANTHER" id="PTHR11727:SF7">
    <property type="entry name" value="DIMETHYLADENOSINE TRANSFERASE-RELATED"/>
    <property type="match status" value="1"/>
</dbReference>
<dbReference type="InterPro" id="IPR029063">
    <property type="entry name" value="SAM-dependent_MTases_sf"/>
</dbReference>
<evidence type="ECO:0000256" key="3">
    <source>
        <dbReference type="ARBA" id="ARBA00022691"/>
    </source>
</evidence>